<evidence type="ECO:0000256" key="2">
    <source>
        <dbReference type="ARBA" id="ARBA00023015"/>
    </source>
</evidence>
<dbReference type="CDD" id="cd05466">
    <property type="entry name" value="PBP2_LTTR_substrate"/>
    <property type="match status" value="1"/>
</dbReference>
<dbReference type="Pfam" id="PF03466">
    <property type="entry name" value="LysR_substrate"/>
    <property type="match status" value="1"/>
</dbReference>
<feature type="domain" description="LysR substrate-binding" evidence="6">
    <location>
        <begin position="8"/>
        <end position="182"/>
    </location>
</feature>
<dbReference type="GO" id="GO:0003700">
    <property type="term" value="F:DNA-binding transcription factor activity"/>
    <property type="evidence" value="ECO:0007669"/>
    <property type="project" value="TreeGrafter"/>
</dbReference>
<dbReference type="GO" id="GO:0003677">
    <property type="term" value="F:DNA binding"/>
    <property type="evidence" value="ECO:0007669"/>
    <property type="project" value="UniProtKB-KW"/>
</dbReference>
<keyword evidence="8" id="KW-1185">Reference proteome</keyword>
<evidence type="ECO:0000256" key="4">
    <source>
        <dbReference type="ARBA" id="ARBA00023159"/>
    </source>
</evidence>
<evidence type="ECO:0000313" key="8">
    <source>
        <dbReference type="Proteomes" id="UP000467130"/>
    </source>
</evidence>
<gene>
    <name evidence="7" type="ORF">MSTO_06520</name>
</gene>
<evidence type="ECO:0000259" key="6">
    <source>
        <dbReference type="Pfam" id="PF03466"/>
    </source>
</evidence>
<comment type="similarity">
    <text evidence="1">Belongs to the LysR transcriptional regulatory family.</text>
</comment>
<sequence>MLPDPWAQDTVARFERATGTTVSLIRTDDALAAVQQGRVNIAVVRGQVTSTAVRVVHLFNESRVAVCSVHSRLARRSELDWAQVPQWPLVVNVSSGTTGPWSWPPGEGPRTVVETSNFDEWIESVAADRGIGVIPDVAVRRNIHPGVRFIALNGAPQSEVSLAFLPRARNAELRRFVEAAVASAAECDS</sequence>
<name>A0A7I7Q356_9MYCO</name>
<protein>
    <recommendedName>
        <fullName evidence="6">LysR substrate-binding domain-containing protein</fullName>
    </recommendedName>
</protein>
<evidence type="ECO:0000256" key="1">
    <source>
        <dbReference type="ARBA" id="ARBA00009437"/>
    </source>
</evidence>
<dbReference type="RefSeq" id="WP_276056606.1">
    <property type="nucleotide sequence ID" value="NZ_JACKSO010000070.1"/>
</dbReference>
<dbReference type="InterPro" id="IPR005119">
    <property type="entry name" value="LysR_subst-bd"/>
</dbReference>
<dbReference type="Proteomes" id="UP000467130">
    <property type="component" value="Chromosome"/>
</dbReference>
<organism evidence="7 8">
    <name type="scientific">Mycobacterium stomatepiae</name>
    <dbReference type="NCBI Taxonomy" id="470076"/>
    <lineage>
        <taxon>Bacteria</taxon>
        <taxon>Bacillati</taxon>
        <taxon>Actinomycetota</taxon>
        <taxon>Actinomycetes</taxon>
        <taxon>Mycobacteriales</taxon>
        <taxon>Mycobacteriaceae</taxon>
        <taxon>Mycobacterium</taxon>
        <taxon>Mycobacterium simiae complex</taxon>
    </lineage>
</organism>
<proteinExistence type="inferred from homology"/>
<reference evidence="7 8" key="1">
    <citation type="journal article" date="2019" name="Emerg. Microbes Infect.">
        <title>Comprehensive subspecies identification of 175 nontuberculous mycobacteria species based on 7547 genomic profiles.</title>
        <authorList>
            <person name="Matsumoto Y."/>
            <person name="Kinjo T."/>
            <person name="Motooka D."/>
            <person name="Nabeya D."/>
            <person name="Jung N."/>
            <person name="Uechi K."/>
            <person name="Horii T."/>
            <person name="Iida T."/>
            <person name="Fujita J."/>
            <person name="Nakamura S."/>
        </authorList>
    </citation>
    <scope>NUCLEOTIDE SEQUENCE [LARGE SCALE GENOMIC DNA]</scope>
    <source>
        <strain evidence="7 8">JCM 17783</strain>
    </source>
</reference>
<dbReference type="AlphaFoldDB" id="A0A7I7Q356"/>
<dbReference type="SUPFAM" id="SSF53850">
    <property type="entry name" value="Periplasmic binding protein-like II"/>
    <property type="match status" value="1"/>
</dbReference>
<keyword evidence="3" id="KW-0238">DNA-binding</keyword>
<dbReference type="KEGG" id="msto:MSTO_06520"/>
<evidence type="ECO:0000313" key="7">
    <source>
        <dbReference type="EMBL" id="BBY20447.1"/>
    </source>
</evidence>
<dbReference type="EMBL" id="AP022587">
    <property type="protein sequence ID" value="BBY20447.1"/>
    <property type="molecule type" value="Genomic_DNA"/>
</dbReference>
<keyword evidence="4" id="KW-0010">Activator</keyword>
<dbReference type="PANTHER" id="PTHR30346">
    <property type="entry name" value="TRANSCRIPTIONAL DUAL REGULATOR HCAR-RELATED"/>
    <property type="match status" value="1"/>
</dbReference>
<evidence type="ECO:0000256" key="3">
    <source>
        <dbReference type="ARBA" id="ARBA00023125"/>
    </source>
</evidence>
<dbReference type="PANTHER" id="PTHR30346:SF28">
    <property type="entry name" value="HTH-TYPE TRANSCRIPTIONAL REGULATOR CYNR"/>
    <property type="match status" value="1"/>
</dbReference>
<keyword evidence="2" id="KW-0805">Transcription regulation</keyword>
<dbReference type="GO" id="GO:0032993">
    <property type="term" value="C:protein-DNA complex"/>
    <property type="evidence" value="ECO:0007669"/>
    <property type="project" value="TreeGrafter"/>
</dbReference>
<dbReference type="Gene3D" id="3.40.190.10">
    <property type="entry name" value="Periplasmic binding protein-like II"/>
    <property type="match status" value="2"/>
</dbReference>
<accession>A0A7I7Q356</accession>
<evidence type="ECO:0000256" key="5">
    <source>
        <dbReference type="ARBA" id="ARBA00023163"/>
    </source>
</evidence>
<keyword evidence="5" id="KW-0804">Transcription</keyword>